<comment type="similarity">
    <text evidence="3">Belongs to the FKBP-type PPIase family. Tig subfamily.</text>
</comment>
<dbReference type="InterPro" id="IPR008881">
    <property type="entry name" value="Trigger_fac_ribosome-bd_bac"/>
</dbReference>
<dbReference type="Gene3D" id="3.30.70.1050">
    <property type="entry name" value="Trigger factor ribosome-binding domain"/>
    <property type="match status" value="1"/>
</dbReference>
<reference evidence="12 13" key="1">
    <citation type="journal article" date="2016" name="Nat. Commun.">
        <title>Thousands of microbial genomes shed light on interconnected biogeochemical processes in an aquifer system.</title>
        <authorList>
            <person name="Anantharaman K."/>
            <person name="Brown C.T."/>
            <person name="Hug L.A."/>
            <person name="Sharon I."/>
            <person name="Castelle C.J."/>
            <person name="Probst A.J."/>
            <person name="Thomas B.C."/>
            <person name="Singh A."/>
            <person name="Wilkins M.J."/>
            <person name="Karaoz U."/>
            <person name="Brodie E.L."/>
            <person name="Williams K.H."/>
            <person name="Hubbard S.S."/>
            <person name="Banfield J.F."/>
        </authorList>
    </citation>
    <scope>NUCLEOTIDE SEQUENCE [LARGE SCALE GENOMIC DNA]</scope>
</reference>
<gene>
    <name evidence="12" type="ORF">A3B14_03725</name>
</gene>
<dbReference type="PANTHER" id="PTHR30560:SF3">
    <property type="entry name" value="TRIGGER FACTOR-LIKE PROTEIN TIG, CHLOROPLASTIC"/>
    <property type="match status" value="1"/>
</dbReference>
<evidence type="ECO:0000256" key="7">
    <source>
        <dbReference type="ARBA" id="ARBA00023186"/>
    </source>
</evidence>
<comment type="caution">
    <text evidence="12">The sequence shown here is derived from an EMBL/GenBank/DDBJ whole genome shotgun (WGS) entry which is preliminary data.</text>
</comment>
<dbReference type="InterPro" id="IPR008880">
    <property type="entry name" value="Trigger_fac_C"/>
</dbReference>
<dbReference type="GO" id="GO:0051083">
    <property type="term" value="P:'de novo' cotranslational protein folding"/>
    <property type="evidence" value="ECO:0007669"/>
    <property type="project" value="TreeGrafter"/>
</dbReference>
<dbReference type="Gene3D" id="1.10.3120.10">
    <property type="entry name" value="Trigger factor, C-terminal domain"/>
    <property type="match status" value="1"/>
</dbReference>
<dbReference type="GO" id="GO:0003755">
    <property type="term" value="F:peptidyl-prolyl cis-trans isomerase activity"/>
    <property type="evidence" value="ECO:0007669"/>
    <property type="project" value="UniProtKB-KW"/>
</dbReference>
<keyword evidence="8" id="KW-0413">Isomerase</keyword>
<dbReference type="InterPro" id="IPR005215">
    <property type="entry name" value="Trig_fac"/>
</dbReference>
<evidence type="ECO:0000313" key="13">
    <source>
        <dbReference type="Proteomes" id="UP000176800"/>
    </source>
</evidence>
<evidence type="ECO:0000256" key="4">
    <source>
        <dbReference type="ARBA" id="ARBA00013194"/>
    </source>
</evidence>
<dbReference type="Pfam" id="PF05698">
    <property type="entry name" value="Trigger_C"/>
    <property type="match status" value="1"/>
</dbReference>
<dbReference type="InterPro" id="IPR037041">
    <property type="entry name" value="Trigger_fac_C_sf"/>
</dbReference>
<evidence type="ECO:0000256" key="8">
    <source>
        <dbReference type="ARBA" id="ARBA00023235"/>
    </source>
</evidence>
<accession>A0A1G2U5H8</accession>
<evidence type="ECO:0000256" key="9">
    <source>
        <dbReference type="ARBA" id="ARBA00029986"/>
    </source>
</evidence>
<evidence type="ECO:0000256" key="1">
    <source>
        <dbReference type="ARBA" id="ARBA00000971"/>
    </source>
</evidence>
<evidence type="ECO:0000256" key="2">
    <source>
        <dbReference type="ARBA" id="ARBA00004496"/>
    </source>
</evidence>
<evidence type="ECO:0000256" key="6">
    <source>
        <dbReference type="ARBA" id="ARBA00023110"/>
    </source>
</evidence>
<dbReference type="GO" id="GO:0005737">
    <property type="term" value="C:cytoplasm"/>
    <property type="evidence" value="ECO:0007669"/>
    <property type="project" value="UniProtKB-SubCell"/>
</dbReference>
<proteinExistence type="inferred from homology"/>
<dbReference type="EMBL" id="MHWE01000003">
    <property type="protein sequence ID" value="OHB04741.1"/>
    <property type="molecule type" value="Genomic_DNA"/>
</dbReference>
<dbReference type="GO" id="GO:0044183">
    <property type="term" value="F:protein folding chaperone"/>
    <property type="evidence" value="ECO:0007669"/>
    <property type="project" value="TreeGrafter"/>
</dbReference>
<dbReference type="SUPFAM" id="SSF109998">
    <property type="entry name" value="Triger factor/SurA peptide-binding domain-like"/>
    <property type="match status" value="1"/>
</dbReference>
<feature type="domain" description="Trigger factor ribosome-binding bacterial" evidence="10">
    <location>
        <begin position="5"/>
        <end position="148"/>
    </location>
</feature>
<dbReference type="GO" id="GO:0015031">
    <property type="term" value="P:protein transport"/>
    <property type="evidence" value="ECO:0007669"/>
    <property type="project" value="InterPro"/>
</dbReference>
<evidence type="ECO:0000313" key="12">
    <source>
        <dbReference type="EMBL" id="OHB04741.1"/>
    </source>
</evidence>
<protein>
    <recommendedName>
        <fullName evidence="5">Trigger factor</fullName>
        <ecNumber evidence="4">5.2.1.8</ecNumber>
    </recommendedName>
    <alternativeName>
        <fullName evidence="9">PPIase</fullName>
    </alternativeName>
</protein>
<dbReference type="GO" id="GO:0043022">
    <property type="term" value="F:ribosome binding"/>
    <property type="evidence" value="ECO:0007669"/>
    <property type="project" value="TreeGrafter"/>
</dbReference>
<organism evidence="12 13">
    <name type="scientific">Candidatus Zambryskibacteria bacterium RIFCSPLOWO2_01_FULL_45_21</name>
    <dbReference type="NCBI Taxonomy" id="1802761"/>
    <lineage>
        <taxon>Bacteria</taxon>
        <taxon>Candidatus Zambryskiibacteriota</taxon>
    </lineage>
</organism>
<dbReference type="Proteomes" id="UP000176800">
    <property type="component" value="Unassembled WGS sequence"/>
</dbReference>
<dbReference type="GO" id="GO:0043335">
    <property type="term" value="P:protein unfolding"/>
    <property type="evidence" value="ECO:0007669"/>
    <property type="project" value="TreeGrafter"/>
</dbReference>
<dbReference type="AlphaFoldDB" id="A0A1G2U5H8"/>
<dbReference type="SUPFAM" id="SSF102735">
    <property type="entry name" value="Trigger factor ribosome-binding domain"/>
    <property type="match status" value="1"/>
</dbReference>
<sequence length="356" mass="40752">MKDAKLTKLPESEIMIEGEIDLETIARFRKKAISELSVNLEVRGFRKGHAPEEIAAKNIGEMTVLEKIAELALAEAYPDWVKKFNLNVIDRPYIRLTKVAPENPIDFSIIVAIAPEIKLPDYRKIASGIKPEPAEEVSPDETEKAIGEIRRQFAYVRANKSMGAQNDIPESEWPELTDEFVKNLGPFDDAAAFRKKIRQHLNEEKERQAKEKNQTKLLDAIIESAEVETPKPLIEYELEKMMFHFKSDLDQAGLPFDKYLGETKRDETSLRAEWRPSAEKRAKVQLVLSKIAEKEDIKIEPKKLAEEVEHAKKHHEDANPERLRAVISLHMQNEAVINFLENLNPNKNKTSGKENQ</sequence>
<dbReference type="Pfam" id="PF05697">
    <property type="entry name" value="Trigger_N"/>
    <property type="match status" value="1"/>
</dbReference>
<dbReference type="PANTHER" id="PTHR30560">
    <property type="entry name" value="TRIGGER FACTOR CHAPERONE AND PEPTIDYL-PROLYL CIS/TRANS ISOMERASE"/>
    <property type="match status" value="1"/>
</dbReference>
<name>A0A1G2U5H8_9BACT</name>
<comment type="subcellular location">
    <subcellularLocation>
        <location evidence="2">Cytoplasm</location>
    </subcellularLocation>
</comment>
<dbReference type="InterPro" id="IPR027304">
    <property type="entry name" value="Trigger_fact/SurA_dom_sf"/>
</dbReference>
<keyword evidence="7" id="KW-0143">Chaperone</keyword>
<feature type="domain" description="Trigger factor C-terminal" evidence="11">
    <location>
        <begin position="191"/>
        <end position="333"/>
    </location>
</feature>
<keyword evidence="6" id="KW-0697">Rotamase</keyword>
<comment type="catalytic activity">
    <reaction evidence="1">
        <text>[protein]-peptidylproline (omega=180) = [protein]-peptidylproline (omega=0)</text>
        <dbReference type="Rhea" id="RHEA:16237"/>
        <dbReference type="Rhea" id="RHEA-COMP:10747"/>
        <dbReference type="Rhea" id="RHEA-COMP:10748"/>
        <dbReference type="ChEBI" id="CHEBI:83833"/>
        <dbReference type="ChEBI" id="CHEBI:83834"/>
        <dbReference type="EC" id="5.2.1.8"/>
    </reaction>
</comment>
<evidence type="ECO:0000256" key="5">
    <source>
        <dbReference type="ARBA" id="ARBA00016902"/>
    </source>
</evidence>
<evidence type="ECO:0000259" key="11">
    <source>
        <dbReference type="Pfam" id="PF05698"/>
    </source>
</evidence>
<dbReference type="EC" id="5.2.1.8" evidence="4"/>
<evidence type="ECO:0000256" key="3">
    <source>
        <dbReference type="ARBA" id="ARBA00005464"/>
    </source>
</evidence>
<dbReference type="InterPro" id="IPR036611">
    <property type="entry name" value="Trigger_fac_ribosome-bd_sf"/>
</dbReference>
<evidence type="ECO:0000259" key="10">
    <source>
        <dbReference type="Pfam" id="PF05697"/>
    </source>
</evidence>